<proteinExistence type="inferred from homology"/>
<dbReference type="PROSITE" id="PS50198">
    <property type="entry name" value="PPIC_PPIASE_2"/>
    <property type="match status" value="1"/>
</dbReference>
<dbReference type="PANTHER" id="PTHR47245">
    <property type="entry name" value="PEPTIDYLPROLYL ISOMERASE"/>
    <property type="match status" value="1"/>
</dbReference>
<name>A0A3E0WF18_9GAMM</name>
<evidence type="ECO:0000256" key="3">
    <source>
        <dbReference type="ARBA" id="ARBA00013194"/>
    </source>
</evidence>
<organism evidence="7 8">
    <name type="scientific">Alkalilimnicola ehrlichii</name>
    <dbReference type="NCBI Taxonomy" id="351052"/>
    <lineage>
        <taxon>Bacteria</taxon>
        <taxon>Pseudomonadati</taxon>
        <taxon>Pseudomonadota</taxon>
        <taxon>Gammaproteobacteria</taxon>
        <taxon>Chromatiales</taxon>
        <taxon>Ectothiorhodospiraceae</taxon>
        <taxon>Alkalilimnicola</taxon>
    </lineage>
</organism>
<dbReference type="InterPro" id="IPR000297">
    <property type="entry name" value="PPIase_PpiC"/>
</dbReference>
<dbReference type="EMBL" id="NFZW01000051">
    <property type="protein sequence ID" value="RFA31534.1"/>
    <property type="molecule type" value="Genomic_DNA"/>
</dbReference>
<evidence type="ECO:0000259" key="6">
    <source>
        <dbReference type="PROSITE" id="PS50198"/>
    </source>
</evidence>
<comment type="similarity">
    <text evidence="2">Belongs to the PpiC/parvulin rotamase family.</text>
</comment>
<evidence type="ECO:0000256" key="2">
    <source>
        <dbReference type="ARBA" id="ARBA00007656"/>
    </source>
</evidence>
<dbReference type="InterPro" id="IPR050245">
    <property type="entry name" value="PrsA_foldase"/>
</dbReference>
<protein>
    <recommendedName>
        <fullName evidence="3">peptidylprolyl isomerase</fullName>
        <ecNumber evidence="3">5.2.1.8</ecNumber>
    </recommendedName>
</protein>
<dbReference type="Proteomes" id="UP000256763">
    <property type="component" value="Unassembled WGS sequence"/>
</dbReference>
<keyword evidence="4 5" id="KW-0697">Rotamase</keyword>
<comment type="caution">
    <text evidence="7">The sequence shown here is derived from an EMBL/GenBank/DDBJ whole genome shotgun (WGS) entry which is preliminary data.</text>
</comment>
<accession>A0A3E0WF18</accession>
<evidence type="ECO:0000256" key="5">
    <source>
        <dbReference type="PROSITE-ProRule" id="PRU00278"/>
    </source>
</evidence>
<feature type="domain" description="PpiC" evidence="6">
    <location>
        <begin position="151"/>
        <end position="253"/>
    </location>
</feature>
<evidence type="ECO:0000313" key="7">
    <source>
        <dbReference type="EMBL" id="RFA31534.1"/>
    </source>
</evidence>
<dbReference type="InterPro" id="IPR027304">
    <property type="entry name" value="Trigger_fact/SurA_dom_sf"/>
</dbReference>
<sequence>MIFMSKNKQSDIMPMNGMGDLKGMLKRTVLALGIVLVLAACSRGGDEDAVARIGDKTISEAEFSAHLDFKRIPADDARRREAALQQYVEREALATVIEQSDVLDRAAIQAELNEFRQEMLISRYFQAFLNDRVTEEAIESYYLNNADNYQHRQVRVAHILQRTHSGMDESERQAKLTTLQEAYSKLRAGADFAELVQQYSEDQVSAAKGGDLGWLREGTISTRFSEVAFNTPAGELSEPFETPFGFHIVKVLESPMTVKQPLEAVRGNIRHQLRNQAREAELERLLGEIEIETAD</sequence>
<evidence type="ECO:0000256" key="4">
    <source>
        <dbReference type="ARBA" id="ARBA00023110"/>
    </source>
</evidence>
<comment type="catalytic activity">
    <reaction evidence="1">
        <text>[protein]-peptidylproline (omega=180) = [protein]-peptidylproline (omega=0)</text>
        <dbReference type="Rhea" id="RHEA:16237"/>
        <dbReference type="Rhea" id="RHEA-COMP:10747"/>
        <dbReference type="Rhea" id="RHEA-COMP:10748"/>
        <dbReference type="ChEBI" id="CHEBI:83833"/>
        <dbReference type="ChEBI" id="CHEBI:83834"/>
        <dbReference type="EC" id="5.2.1.8"/>
    </reaction>
</comment>
<dbReference type="PANTHER" id="PTHR47245:SF2">
    <property type="entry name" value="PEPTIDYL-PROLYL CIS-TRANS ISOMERASE HP_0175-RELATED"/>
    <property type="match status" value="1"/>
</dbReference>
<dbReference type="SUPFAM" id="SSF109998">
    <property type="entry name" value="Triger factor/SurA peptide-binding domain-like"/>
    <property type="match status" value="1"/>
</dbReference>
<dbReference type="GO" id="GO:0003755">
    <property type="term" value="F:peptidyl-prolyl cis-trans isomerase activity"/>
    <property type="evidence" value="ECO:0007669"/>
    <property type="project" value="UniProtKB-KW"/>
</dbReference>
<gene>
    <name evidence="7" type="ORF">CAL65_22365</name>
</gene>
<dbReference type="InterPro" id="IPR046357">
    <property type="entry name" value="PPIase_dom_sf"/>
</dbReference>
<keyword evidence="8" id="KW-1185">Reference proteome</keyword>
<dbReference type="Pfam" id="PF00639">
    <property type="entry name" value="Rotamase"/>
    <property type="match status" value="1"/>
</dbReference>
<keyword evidence="5" id="KW-0413">Isomerase</keyword>
<dbReference type="Gene3D" id="3.10.50.40">
    <property type="match status" value="1"/>
</dbReference>
<reference evidence="8" key="1">
    <citation type="submission" date="2017-05" db="EMBL/GenBank/DDBJ databases">
        <authorList>
            <person name="Sharma S."/>
            <person name="Sidhu C."/>
            <person name="Pinnaka A.K."/>
        </authorList>
    </citation>
    <scope>NUCLEOTIDE SEQUENCE [LARGE SCALE GENOMIC DNA]</scope>
    <source>
        <strain evidence="8">AK93</strain>
    </source>
</reference>
<evidence type="ECO:0000256" key="1">
    <source>
        <dbReference type="ARBA" id="ARBA00000971"/>
    </source>
</evidence>
<dbReference type="EC" id="5.2.1.8" evidence="3"/>
<evidence type="ECO:0000313" key="8">
    <source>
        <dbReference type="Proteomes" id="UP000256763"/>
    </source>
</evidence>
<dbReference type="OrthoDB" id="14196at2"/>
<dbReference type="SUPFAM" id="SSF54534">
    <property type="entry name" value="FKBP-like"/>
    <property type="match status" value="1"/>
</dbReference>
<dbReference type="AlphaFoldDB" id="A0A3E0WF18"/>